<name>A0A9J7E4Y1_SPOLT</name>
<evidence type="ECO:0000313" key="2">
    <source>
        <dbReference type="Proteomes" id="UP000301870"/>
    </source>
</evidence>
<dbReference type="Proteomes" id="UP000301870">
    <property type="component" value="Chromosome 2"/>
</dbReference>
<evidence type="ECO:0000313" key="3">
    <source>
        <dbReference type="RefSeq" id="XP_022824478.1"/>
    </source>
</evidence>
<accession>A0A9J7E4Y1</accession>
<dbReference type="OrthoDB" id="7323539at2759"/>
<evidence type="ECO:0000256" key="1">
    <source>
        <dbReference type="SAM" id="MobiDB-lite"/>
    </source>
</evidence>
<feature type="compositionally biased region" description="Basic residues" evidence="1">
    <location>
        <begin position="260"/>
        <end position="270"/>
    </location>
</feature>
<gene>
    <name evidence="3" type="primary">LOC111354998</name>
</gene>
<dbReference type="AlphaFoldDB" id="A0A9J7E4Y1"/>
<reference evidence="3" key="1">
    <citation type="submission" date="2025-08" db="UniProtKB">
        <authorList>
            <consortium name="RefSeq"/>
        </authorList>
    </citation>
    <scope>IDENTIFICATION</scope>
    <source>
        <strain evidence="3">Ishihara</strain>
        <tissue evidence="3">Whole body</tissue>
    </source>
</reference>
<sequence>MSTQTPIINDVLALLQNVYDFLDEGHLLDLCKSAFKKPEINRARWLLFETLDKVDQIPSRQRDSTDNIIQDIVTVFKETDPDEVPNFVVKNIFKVLCFEFNHFDVTKILNDIKTMKTSLAELQSKLVESNNTVCDLRAEVVQLRSAASASKLPDTSNVNAGCKVPPAATGSESVVATVSPVEPVSVASHAAANSTSALVQEPASVGALTANRVYADVATTSQSVPPQKKKVVQTKLDQTNQMSLKKDTCDDDGFIKVEKKNKKKKPHCRNQRGTAPKEPDMVLRPATPTTQLYLSRLHHSMTVEDVVKYIRELTGWTLRVERLESRYKMNYKSFVVRVPSDHLDTFLKEEFWPTGVVYRRFRGRLRNTSQRDTTPVLRVH</sequence>
<proteinExistence type="predicted"/>
<protein>
    <submittedName>
        <fullName evidence="3">Uncharacterized protein LOC111354998</fullName>
    </submittedName>
</protein>
<dbReference type="RefSeq" id="XP_022824478.1">
    <property type="nucleotide sequence ID" value="XM_022968710.1"/>
</dbReference>
<keyword evidence="2" id="KW-1185">Reference proteome</keyword>
<organism evidence="2 3">
    <name type="scientific">Spodoptera litura</name>
    <name type="common">Asian cotton leafworm</name>
    <dbReference type="NCBI Taxonomy" id="69820"/>
    <lineage>
        <taxon>Eukaryota</taxon>
        <taxon>Metazoa</taxon>
        <taxon>Ecdysozoa</taxon>
        <taxon>Arthropoda</taxon>
        <taxon>Hexapoda</taxon>
        <taxon>Insecta</taxon>
        <taxon>Pterygota</taxon>
        <taxon>Neoptera</taxon>
        <taxon>Endopterygota</taxon>
        <taxon>Lepidoptera</taxon>
        <taxon>Glossata</taxon>
        <taxon>Ditrysia</taxon>
        <taxon>Noctuoidea</taxon>
        <taxon>Noctuidae</taxon>
        <taxon>Amphipyrinae</taxon>
        <taxon>Spodoptera</taxon>
    </lineage>
</organism>
<feature type="region of interest" description="Disordered" evidence="1">
    <location>
        <begin position="260"/>
        <end position="280"/>
    </location>
</feature>
<dbReference type="GeneID" id="111354998"/>
<dbReference type="KEGG" id="sliu:111354998"/>